<evidence type="ECO:0000313" key="10">
    <source>
        <dbReference type="EMBL" id="MCQ8772464.1"/>
    </source>
</evidence>
<comment type="subcellular location">
    <subcellularLocation>
        <location evidence="1">Cell membrane</location>
        <topology evidence="1">Multi-pass membrane protein</topology>
    </subcellularLocation>
</comment>
<evidence type="ECO:0000256" key="2">
    <source>
        <dbReference type="ARBA" id="ARBA00010157"/>
    </source>
</evidence>
<keyword evidence="11" id="KW-1185">Reference proteome</keyword>
<feature type="transmembrane region" description="Helical" evidence="8">
    <location>
        <begin position="680"/>
        <end position="702"/>
    </location>
</feature>
<dbReference type="GO" id="GO:0005886">
    <property type="term" value="C:plasma membrane"/>
    <property type="evidence" value="ECO:0007669"/>
    <property type="project" value="UniProtKB-SubCell"/>
</dbReference>
<evidence type="ECO:0000256" key="1">
    <source>
        <dbReference type="ARBA" id="ARBA00004651"/>
    </source>
</evidence>
<feature type="transmembrane region" description="Helical" evidence="8">
    <location>
        <begin position="570"/>
        <end position="588"/>
    </location>
</feature>
<dbReference type="InterPro" id="IPR004869">
    <property type="entry name" value="MMPL_dom"/>
</dbReference>
<dbReference type="PANTHER" id="PTHR33406">
    <property type="entry name" value="MEMBRANE PROTEIN MJ1562-RELATED"/>
    <property type="match status" value="1"/>
</dbReference>
<feature type="domain" description="Membrane transport protein MMPL" evidence="9">
    <location>
        <begin position="45"/>
        <end position="389"/>
    </location>
</feature>
<evidence type="ECO:0000256" key="6">
    <source>
        <dbReference type="ARBA" id="ARBA00023136"/>
    </source>
</evidence>
<feature type="transmembrane region" description="Helical" evidence="8">
    <location>
        <begin position="387"/>
        <end position="405"/>
    </location>
</feature>
<keyword evidence="4 8" id="KW-0812">Transmembrane</keyword>
<evidence type="ECO:0000256" key="5">
    <source>
        <dbReference type="ARBA" id="ARBA00022989"/>
    </source>
</evidence>
<dbReference type="PROSITE" id="PS51257">
    <property type="entry name" value="PROKAR_LIPOPROTEIN"/>
    <property type="match status" value="1"/>
</dbReference>
<dbReference type="PANTHER" id="PTHR33406:SF11">
    <property type="entry name" value="MEMBRANE PROTEIN SCO6666-RELATED"/>
    <property type="match status" value="1"/>
</dbReference>
<name>A0A9X2LK63_9ACTN</name>
<dbReference type="SUPFAM" id="SSF82866">
    <property type="entry name" value="Multidrug efflux transporter AcrB transmembrane domain"/>
    <property type="match status" value="2"/>
</dbReference>
<evidence type="ECO:0000256" key="4">
    <source>
        <dbReference type="ARBA" id="ARBA00022692"/>
    </source>
</evidence>
<feature type="transmembrane region" description="Helical" evidence="8">
    <location>
        <begin position="300"/>
        <end position="322"/>
    </location>
</feature>
<evidence type="ECO:0000256" key="3">
    <source>
        <dbReference type="ARBA" id="ARBA00022475"/>
    </source>
</evidence>
<dbReference type="EMBL" id="JANIID010000021">
    <property type="protein sequence ID" value="MCQ8772464.1"/>
    <property type="molecule type" value="Genomic_DNA"/>
</dbReference>
<protein>
    <submittedName>
        <fullName evidence="10">MMPL family transporter</fullName>
    </submittedName>
</protein>
<feature type="transmembrane region" description="Helical" evidence="8">
    <location>
        <begin position="637"/>
        <end position="659"/>
    </location>
</feature>
<gene>
    <name evidence="10" type="ORF">NQU55_22220</name>
</gene>
<evidence type="ECO:0000259" key="9">
    <source>
        <dbReference type="Pfam" id="PF03176"/>
    </source>
</evidence>
<sequence>MLTSLARACARHRRPVLALAALAAVACALFGHGVAARLASGGWTAPGSPSARAEALLTDRFHAGAPDVVLLARAPDSVDAPAARAAGLDLVGRLCRDPGVTGVDSYWTGPVTRGSCPAAGSGGAPGGGAAVDDAALRSGDARTALVSVRLDGGGRAGRAAVERLLPTATAPQGPLRVRATGHAVLDRALERYSERDLLRTELIALPATLLLLVFVFGSVAAACLPLSVGAVAVAGTLAALRGLTAVTEVSTFALNLTGAVGLALSVDYSLYLVARYREEIASGSPPEDALAGAVRSAGRIVVVSAAAVALCLLGLLAFPLYFLRSMAYAGVSVVLLSALAALVLVPAALACFPRAIGRGDLFARRRRAPGRAGAGWRRLALRVMRRPLLVTALATGALLVLALPFRQVVFGFSDDRVLPRDAPEVQATQALRDGFPQLRNPVEVALPGWRPDATGRVAELDAYARGLSALPGVLGVRTATGSYVLGHEAPLACPAEASPARGTLPGCPALRHFTSPAGTWLAVSGEADPYAPASTALVARLQEARAPAPPLVGGPTAQFRDARNTLAQRLPWALGAMAVATFVLLLAFTRSLFLPLKALALNLLSLTATFGAMVFIFQQGHMKWLVGEFTATGTVSVVMPVVAFCLAFGLSLDYEILLLARIGEAHARTGDTVRATAAGLQAAAPLFTASAALVLTVLLALATAEVALMKLLAVTTALSVVLDAVVIRPLLVPAVMRLAGRANWWLPAPPRRRARTVLPQPQPSPDAVDASRPG</sequence>
<keyword evidence="5 8" id="KW-1133">Transmembrane helix</keyword>
<feature type="region of interest" description="Disordered" evidence="7">
    <location>
        <begin position="755"/>
        <end position="774"/>
    </location>
</feature>
<feature type="transmembrane region" description="Helical" evidence="8">
    <location>
        <begin position="328"/>
        <end position="356"/>
    </location>
</feature>
<evidence type="ECO:0000256" key="7">
    <source>
        <dbReference type="SAM" id="MobiDB-lite"/>
    </source>
</evidence>
<keyword evidence="3" id="KW-1003">Cell membrane</keyword>
<feature type="transmembrane region" description="Helical" evidence="8">
    <location>
        <begin position="252"/>
        <end position="274"/>
    </location>
</feature>
<dbReference type="Gene3D" id="1.20.1640.10">
    <property type="entry name" value="Multidrug efflux transporter AcrB transmembrane domain"/>
    <property type="match status" value="2"/>
</dbReference>
<dbReference type="Pfam" id="PF03176">
    <property type="entry name" value="MMPL"/>
    <property type="match status" value="2"/>
</dbReference>
<dbReference type="RefSeq" id="WP_168094162.1">
    <property type="nucleotide sequence ID" value="NZ_JAATER010000217.1"/>
</dbReference>
<dbReference type="InterPro" id="IPR050545">
    <property type="entry name" value="Mycobact_MmpL"/>
</dbReference>
<keyword evidence="6 8" id="KW-0472">Membrane</keyword>
<dbReference type="AlphaFoldDB" id="A0A9X2LK63"/>
<organism evidence="10 11">
    <name type="scientific">Streptomyces telluris</name>
    <dbReference type="NCBI Taxonomy" id="2720021"/>
    <lineage>
        <taxon>Bacteria</taxon>
        <taxon>Bacillati</taxon>
        <taxon>Actinomycetota</taxon>
        <taxon>Actinomycetes</taxon>
        <taxon>Kitasatosporales</taxon>
        <taxon>Streptomycetaceae</taxon>
        <taxon>Streptomyces</taxon>
    </lineage>
</organism>
<comment type="similarity">
    <text evidence="2">Belongs to the resistance-nodulation-cell division (RND) (TC 2.A.6) family. MmpL subfamily.</text>
</comment>
<accession>A0A9X2LK63</accession>
<evidence type="ECO:0000256" key="8">
    <source>
        <dbReference type="SAM" id="Phobius"/>
    </source>
</evidence>
<comment type="caution">
    <text evidence="10">The sequence shown here is derived from an EMBL/GenBank/DDBJ whole genome shotgun (WGS) entry which is preliminary data.</text>
</comment>
<dbReference type="Proteomes" id="UP001142374">
    <property type="component" value="Unassembled WGS sequence"/>
</dbReference>
<feature type="transmembrane region" description="Helical" evidence="8">
    <location>
        <begin position="708"/>
        <end position="731"/>
    </location>
</feature>
<proteinExistence type="inferred from homology"/>
<reference evidence="10" key="1">
    <citation type="submission" date="2022-06" db="EMBL/GenBank/DDBJ databases">
        <title>WGS of actinobacteria.</title>
        <authorList>
            <person name="Thawai C."/>
        </authorList>
    </citation>
    <scope>NUCLEOTIDE SEQUENCE</scope>
    <source>
        <strain evidence="10">AA8</strain>
    </source>
</reference>
<feature type="transmembrane region" description="Helical" evidence="8">
    <location>
        <begin position="600"/>
        <end position="617"/>
    </location>
</feature>
<feature type="domain" description="Membrane transport protein MMPL" evidence="9">
    <location>
        <begin position="541"/>
        <end position="754"/>
    </location>
</feature>
<evidence type="ECO:0000313" key="11">
    <source>
        <dbReference type="Proteomes" id="UP001142374"/>
    </source>
</evidence>
<feature type="transmembrane region" description="Helical" evidence="8">
    <location>
        <begin position="202"/>
        <end position="221"/>
    </location>
</feature>